<dbReference type="PROSITE" id="PS51163">
    <property type="entry name" value="YRDC"/>
    <property type="match status" value="1"/>
</dbReference>
<evidence type="ECO:0000259" key="11">
    <source>
        <dbReference type="PROSITE" id="PS51163"/>
    </source>
</evidence>
<keyword evidence="9" id="KW-0378">Hydrolase</keyword>
<organism evidence="12 13">
    <name type="scientific">Methylocystis bryophila</name>
    <dbReference type="NCBI Taxonomy" id="655015"/>
    <lineage>
        <taxon>Bacteria</taxon>
        <taxon>Pseudomonadati</taxon>
        <taxon>Pseudomonadota</taxon>
        <taxon>Alphaproteobacteria</taxon>
        <taxon>Hyphomicrobiales</taxon>
        <taxon>Methylocystaceae</taxon>
        <taxon>Methylocystis</taxon>
    </lineage>
</organism>
<comment type="pathway">
    <text evidence="1 8">Protein modification; [NiFe] hydrogenase maturation.</text>
</comment>
<reference evidence="12 13" key="1">
    <citation type="submission" date="2017-02" db="EMBL/GenBank/DDBJ databases">
        <authorList>
            <person name="Peterson S.W."/>
        </authorList>
    </citation>
    <scope>NUCLEOTIDE SEQUENCE [LARGE SCALE GENOMIC DNA]</scope>
    <source>
        <strain evidence="12 13">S285</strain>
    </source>
</reference>
<evidence type="ECO:0000256" key="9">
    <source>
        <dbReference type="PROSITE-ProRule" id="PRU00520"/>
    </source>
</evidence>
<dbReference type="Gene3D" id="3.30.420.360">
    <property type="match status" value="1"/>
</dbReference>
<dbReference type="Pfam" id="PF22521">
    <property type="entry name" value="HypF_C_2"/>
    <property type="match status" value="1"/>
</dbReference>
<dbReference type="InterPro" id="IPR011125">
    <property type="entry name" value="Znf_HypF"/>
</dbReference>
<dbReference type="GO" id="GO:0016743">
    <property type="term" value="F:carboxyl- or carbamoyltransferase activity"/>
    <property type="evidence" value="ECO:0007669"/>
    <property type="project" value="UniProtKB-UniRule"/>
</dbReference>
<dbReference type="GO" id="GO:0016874">
    <property type="term" value="F:ligase activity"/>
    <property type="evidence" value="ECO:0007669"/>
    <property type="project" value="UniProtKB-UniRule"/>
</dbReference>
<protein>
    <recommendedName>
        <fullName evidence="8">Carbamoyltransferase HypF</fullName>
        <ecNumber evidence="8">6.2.-.-</ecNumber>
    </recommendedName>
</protein>
<evidence type="ECO:0000256" key="4">
    <source>
        <dbReference type="ARBA" id="ARBA00022723"/>
    </source>
</evidence>
<evidence type="ECO:0000256" key="1">
    <source>
        <dbReference type="ARBA" id="ARBA00004711"/>
    </source>
</evidence>
<dbReference type="PIRSF" id="PIRSF006256">
    <property type="entry name" value="CMPcnvr_hdrg_mat"/>
    <property type="match status" value="1"/>
</dbReference>
<evidence type="ECO:0000256" key="8">
    <source>
        <dbReference type="PIRNR" id="PIRNR006256"/>
    </source>
</evidence>
<dbReference type="SUPFAM" id="SSF54975">
    <property type="entry name" value="Acylphosphatase/BLUF domain-like"/>
    <property type="match status" value="1"/>
</dbReference>
<dbReference type="PANTHER" id="PTHR42959">
    <property type="entry name" value="CARBAMOYLTRANSFERASE"/>
    <property type="match status" value="1"/>
</dbReference>
<feature type="domain" description="Acylphosphatase-like" evidence="10">
    <location>
        <begin position="1"/>
        <end position="84"/>
    </location>
</feature>
<keyword evidence="4" id="KW-0479">Metal-binding</keyword>
<keyword evidence="6" id="KW-0862">Zinc</keyword>
<dbReference type="InterPro" id="IPR055128">
    <property type="entry name" value="HypF_C_2"/>
</dbReference>
<dbReference type="Pfam" id="PF07503">
    <property type="entry name" value="zf-HYPF"/>
    <property type="match status" value="2"/>
</dbReference>
<evidence type="ECO:0000256" key="2">
    <source>
        <dbReference type="ARBA" id="ARBA00008097"/>
    </source>
</evidence>
<sequence length="776" mass="83267">MRVRGCVQGVGFRPNTWRLARECGLVGEVRNDSQGVLILAGGQPRDLKKFLARLERDQPPLSRIDRIDCRAFDGDLPEEFRISESVASEADTQVAPDAALCAACAAEIADPAARRFRYPFTNCTNCGPRLSIVRGVPYDRARTTMSTFGMCEECGQEYRDPADRRFHAQPIACPACGPQLALERLGVAAAAPVQANALDVVCDLLNEGAILAIKGLGGYQLACDARNGGAVESLRRHKHRDAKPFALMARDLAVVHDYCHISDAEAALLSGACAPIVLLRAKNPKRLPESVAPGLNRLGFMLPTTPLHRLLLQGAGGPLVMTSGNLSDEPQIIDDQTARERLSGVAAYALTHNREIANRVDDSVVRMMSGAPRILRRARGFAPAPIALPPEFSKAPPLLAFGGHLKATFCLLKRGEAILSQHQGDLEDALTFEDYRKNLALYAALFDHAPQALVADLHPDYLSSRLARSRSSAALPLIEVQHHHAHIAACLAENLYSLRGAPVLGLVLDGLGWGADGAIWGGELMLADYRNYVRLGALKPTPMPGGTAAIREPWRNLYAHLVAAFGRASLASKLHALELDDFLRTKPCAMLEAMLARGVNAPLASSCGRLFDAFAALLGLCRDRQVYEGQAGAYLEAAAEEASPSDAECGYPFTLGAPLSDDVPAFIDSAPMWAAALEDLRGETPRAIMAARFHKGLAEALVALTQRLARSGAADRRFDTVALSGGCLQNSILLEELTRRLEGCGFVVLTHRQVPANDGGLALGQAAVGAARLLES</sequence>
<dbReference type="InterPro" id="IPR036046">
    <property type="entry name" value="Acylphosphatase-like_dom_sf"/>
</dbReference>
<proteinExistence type="inferred from homology"/>
<dbReference type="PROSITE" id="PS00150">
    <property type="entry name" value="ACYLPHOSPHATASE_1"/>
    <property type="match status" value="1"/>
</dbReference>
<dbReference type="SUPFAM" id="SSF55821">
    <property type="entry name" value="YrdC/RibB"/>
    <property type="match status" value="1"/>
</dbReference>
<comment type="catalytic activity">
    <reaction evidence="7 8">
        <text>C-terminal L-cysteinyl-[HypE protein] + carbamoyl phosphate + ATP + H2O = C-terminal S-carboxamide-L-cysteinyl-[HypE protein] + AMP + phosphate + diphosphate + H(+)</text>
        <dbReference type="Rhea" id="RHEA:55636"/>
        <dbReference type="Rhea" id="RHEA-COMP:14247"/>
        <dbReference type="Rhea" id="RHEA-COMP:14392"/>
        <dbReference type="ChEBI" id="CHEBI:15377"/>
        <dbReference type="ChEBI" id="CHEBI:15378"/>
        <dbReference type="ChEBI" id="CHEBI:30616"/>
        <dbReference type="ChEBI" id="CHEBI:33019"/>
        <dbReference type="ChEBI" id="CHEBI:43474"/>
        <dbReference type="ChEBI" id="CHEBI:58228"/>
        <dbReference type="ChEBI" id="CHEBI:76913"/>
        <dbReference type="ChEBI" id="CHEBI:139126"/>
        <dbReference type="ChEBI" id="CHEBI:456215"/>
    </reaction>
</comment>
<dbReference type="GO" id="GO:0051604">
    <property type="term" value="P:protein maturation"/>
    <property type="evidence" value="ECO:0007669"/>
    <property type="project" value="TreeGrafter"/>
</dbReference>
<dbReference type="GO" id="GO:0008270">
    <property type="term" value="F:zinc ion binding"/>
    <property type="evidence" value="ECO:0007669"/>
    <property type="project" value="UniProtKB-KW"/>
</dbReference>
<dbReference type="InterPro" id="IPR017968">
    <property type="entry name" value="Acylphosphatase_CS"/>
</dbReference>
<keyword evidence="3" id="KW-0436">Ligase</keyword>
<feature type="active site" evidence="9">
    <location>
        <position position="31"/>
    </location>
</feature>
<dbReference type="InterPro" id="IPR041440">
    <property type="entry name" value="HypF_C"/>
</dbReference>
<dbReference type="Pfam" id="PF01300">
    <property type="entry name" value="Sua5_yciO_yrdC"/>
    <property type="match status" value="1"/>
</dbReference>
<dbReference type="KEGG" id="mbry:B1812_08925"/>
<dbReference type="NCBIfam" id="TIGR00143">
    <property type="entry name" value="hypF"/>
    <property type="match status" value="1"/>
</dbReference>
<dbReference type="PROSITE" id="PS51160">
    <property type="entry name" value="ACYLPHOSPHATASE_3"/>
    <property type="match status" value="1"/>
</dbReference>
<dbReference type="GO" id="GO:0003998">
    <property type="term" value="F:acylphosphatase activity"/>
    <property type="evidence" value="ECO:0007669"/>
    <property type="project" value="UniProtKB-EC"/>
</dbReference>
<dbReference type="Pfam" id="PF17788">
    <property type="entry name" value="HypF_C"/>
    <property type="match status" value="1"/>
</dbReference>
<evidence type="ECO:0000313" key="12">
    <source>
        <dbReference type="EMBL" id="ARN83508.1"/>
    </source>
</evidence>
<dbReference type="EMBL" id="CP019948">
    <property type="protein sequence ID" value="ARN83508.1"/>
    <property type="molecule type" value="Genomic_DNA"/>
</dbReference>
<dbReference type="Gene3D" id="3.30.420.40">
    <property type="match status" value="1"/>
</dbReference>
<keyword evidence="12" id="KW-0808">Transferase</keyword>
<feature type="domain" description="YrdC-like" evidence="11">
    <location>
        <begin position="195"/>
        <end position="380"/>
    </location>
</feature>
<keyword evidence="13" id="KW-1185">Reference proteome</keyword>
<dbReference type="EC" id="6.2.-.-" evidence="8"/>
<gene>
    <name evidence="12" type="ORF">B1812_08925</name>
</gene>
<keyword evidence="5" id="KW-0863">Zinc-finger</keyword>
<name>A0A1W6N138_9HYPH</name>
<evidence type="ECO:0000259" key="10">
    <source>
        <dbReference type="PROSITE" id="PS51160"/>
    </source>
</evidence>
<dbReference type="Gene3D" id="3.30.110.120">
    <property type="match status" value="1"/>
</dbReference>
<dbReference type="AlphaFoldDB" id="A0A1W6N138"/>
<dbReference type="InterPro" id="IPR001792">
    <property type="entry name" value="Acylphosphatase-like_dom"/>
</dbReference>
<dbReference type="Gene3D" id="3.90.870.50">
    <property type="match status" value="1"/>
</dbReference>
<dbReference type="InterPro" id="IPR006070">
    <property type="entry name" value="Sua5-like_dom"/>
</dbReference>
<dbReference type="Proteomes" id="UP000193978">
    <property type="component" value="Chromosome"/>
</dbReference>
<evidence type="ECO:0000256" key="5">
    <source>
        <dbReference type="ARBA" id="ARBA00022771"/>
    </source>
</evidence>
<dbReference type="Pfam" id="PF00708">
    <property type="entry name" value="Acylphosphatase"/>
    <property type="match status" value="1"/>
</dbReference>
<dbReference type="GO" id="GO:0003725">
    <property type="term" value="F:double-stranded RNA binding"/>
    <property type="evidence" value="ECO:0007669"/>
    <property type="project" value="InterPro"/>
</dbReference>
<dbReference type="PANTHER" id="PTHR42959:SF1">
    <property type="entry name" value="CARBAMOYLTRANSFERASE HYPF"/>
    <property type="match status" value="1"/>
</dbReference>
<dbReference type="STRING" id="655015.B1812_08925"/>
<dbReference type="InterPro" id="IPR017945">
    <property type="entry name" value="DHBP_synth_RibB-like_a/b_dom"/>
</dbReference>
<comment type="function">
    <text evidence="8">Involved in the maturation of [NiFe] hydrogenases. Along with HypE, it catalyzes the synthesis of the CN ligands of the active site iron of [NiFe]-hydrogenases. HypF functions as a carbamoyl transferase using carbamoylphosphate as a substrate and transferring the carboxamido moiety in an ATP-dependent reaction to the thiolate of the C-terminal cysteine of HypE yielding a protein-S-carboxamide.</text>
</comment>
<dbReference type="InterPro" id="IPR051060">
    <property type="entry name" value="Carbamoyltrans_HypF-like"/>
</dbReference>
<evidence type="ECO:0000256" key="3">
    <source>
        <dbReference type="ARBA" id="ARBA00022598"/>
    </source>
</evidence>
<comment type="catalytic activity">
    <reaction evidence="9">
        <text>an acyl phosphate + H2O = a carboxylate + phosphate + H(+)</text>
        <dbReference type="Rhea" id="RHEA:14965"/>
        <dbReference type="ChEBI" id="CHEBI:15377"/>
        <dbReference type="ChEBI" id="CHEBI:15378"/>
        <dbReference type="ChEBI" id="CHEBI:29067"/>
        <dbReference type="ChEBI" id="CHEBI:43474"/>
        <dbReference type="ChEBI" id="CHEBI:59918"/>
        <dbReference type="EC" id="3.6.1.7"/>
    </reaction>
</comment>
<dbReference type="InterPro" id="IPR004421">
    <property type="entry name" value="Carbamoyltransferase_HypF"/>
</dbReference>
<evidence type="ECO:0000313" key="13">
    <source>
        <dbReference type="Proteomes" id="UP000193978"/>
    </source>
</evidence>
<dbReference type="UniPathway" id="UPA00335"/>
<accession>A0A1W6N138</accession>
<feature type="active site" evidence="9">
    <location>
        <position position="13"/>
    </location>
</feature>
<evidence type="ECO:0000256" key="6">
    <source>
        <dbReference type="ARBA" id="ARBA00022833"/>
    </source>
</evidence>
<evidence type="ECO:0000256" key="7">
    <source>
        <dbReference type="ARBA" id="ARBA00048220"/>
    </source>
</evidence>
<comment type="similarity">
    <text evidence="2 8">Belongs to the carbamoyltransferase HypF family.</text>
</comment>